<feature type="transmembrane region" description="Helical" evidence="1">
    <location>
        <begin position="251"/>
        <end position="271"/>
    </location>
</feature>
<evidence type="ECO:0000313" key="2">
    <source>
        <dbReference type="EMBL" id="SFF53573.1"/>
    </source>
</evidence>
<evidence type="ECO:0000256" key="1">
    <source>
        <dbReference type="SAM" id="Phobius"/>
    </source>
</evidence>
<dbReference type="AlphaFoldDB" id="A0A1I2JIA2"/>
<evidence type="ECO:0008006" key="4">
    <source>
        <dbReference type="Google" id="ProtNLM"/>
    </source>
</evidence>
<reference evidence="3" key="1">
    <citation type="submission" date="2016-10" db="EMBL/GenBank/DDBJ databases">
        <authorList>
            <person name="Varghese N."/>
            <person name="Submissions S."/>
        </authorList>
    </citation>
    <scope>NUCLEOTIDE SEQUENCE [LARGE SCALE GENOMIC DNA]</scope>
    <source>
        <strain evidence="3">UNC178MFTsu3.1</strain>
    </source>
</reference>
<keyword evidence="1" id="KW-1133">Transmembrane helix</keyword>
<name>A0A1I2JIA2_9GAMM</name>
<dbReference type="STRING" id="500610.SAMN02799615_04036"/>
<organism evidence="2 3">
    <name type="scientific">Dyella marensis</name>
    <dbReference type="NCBI Taxonomy" id="500610"/>
    <lineage>
        <taxon>Bacteria</taxon>
        <taxon>Pseudomonadati</taxon>
        <taxon>Pseudomonadota</taxon>
        <taxon>Gammaproteobacteria</taxon>
        <taxon>Lysobacterales</taxon>
        <taxon>Rhodanobacteraceae</taxon>
        <taxon>Dyella</taxon>
    </lineage>
</organism>
<feature type="transmembrane region" description="Helical" evidence="1">
    <location>
        <begin position="203"/>
        <end position="230"/>
    </location>
</feature>
<keyword evidence="1" id="KW-0812">Transmembrane</keyword>
<proteinExistence type="predicted"/>
<evidence type="ECO:0000313" key="3">
    <source>
        <dbReference type="Proteomes" id="UP000199477"/>
    </source>
</evidence>
<dbReference type="RefSeq" id="WP_026636877.1">
    <property type="nucleotide sequence ID" value="NZ_FONH01000025.1"/>
</dbReference>
<feature type="transmembrane region" description="Helical" evidence="1">
    <location>
        <begin position="154"/>
        <end position="177"/>
    </location>
</feature>
<gene>
    <name evidence="2" type="ORF">SAMN02799615_04036</name>
</gene>
<dbReference type="EMBL" id="FONH01000025">
    <property type="protein sequence ID" value="SFF53573.1"/>
    <property type="molecule type" value="Genomic_DNA"/>
</dbReference>
<feature type="transmembrane region" description="Helical" evidence="1">
    <location>
        <begin position="34"/>
        <end position="53"/>
    </location>
</feature>
<keyword evidence="3" id="KW-1185">Reference proteome</keyword>
<dbReference type="Proteomes" id="UP000199477">
    <property type="component" value="Unassembled WGS sequence"/>
</dbReference>
<accession>A0A1I2JIA2</accession>
<feature type="transmembrane region" description="Helical" evidence="1">
    <location>
        <begin position="59"/>
        <end position="80"/>
    </location>
</feature>
<keyword evidence="1" id="KW-0472">Membrane</keyword>
<sequence>MELERITVALRPRTAREAIDLGAAMLRAHARPVWAAWFVFSLPIAALCIATGWLLQLPWLATLLIWWLLPLFDRVPLYVLSRAVFERAPRWRETLRGQRQWRWGGTIASISWRRIDSHRALRLPMELLEGLAAKQRRERWRVLRRPIGADATGLAFGCLELALVMFMGAFLFVLLFIPPELLPDWLRGSVGGVAHRTPEVTGALIAAVAYLAWSAIEPLHVAAGFALYLNRRTQLEAWDVDLAFRRLRDRWLAAGRVAAAVLLALACAWPHGAWAQKTAAPAEHKDVPVTHIEDTFAAPAGKDDQRFAEAAAQAFRDPRFGGEHKEHAWMPRQWSDKPKELKPGPMPLEGIGNALALGMKWLLLLLLAALVVAIAVYVARRARLPVLAAPSRRQAVLDTHLEAIEAQERLPEDLAGATQRLWSGGRRREALALLYRGCVEQVATALQLPVEPDATEADCLRSARRLDDRQQRQRAEAIVRAWQYAAYADRYPRDEDFERLLDGWPARHGSAA</sequence>
<feature type="transmembrane region" description="Helical" evidence="1">
    <location>
        <begin position="361"/>
        <end position="379"/>
    </location>
</feature>
<protein>
    <recommendedName>
        <fullName evidence="4">DUF4129 domain-containing protein</fullName>
    </recommendedName>
</protein>